<dbReference type="InterPro" id="IPR043129">
    <property type="entry name" value="ATPase_NBD"/>
</dbReference>
<proteinExistence type="inferred from homology"/>
<dbReference type="OrthoDB" id="9795247at2"/>
<keyword evidence="3" id="KW-1185">Reference proteome</keyword>
<name>A0A511ZQX8_9BACI</name>
<dbReference type="STRING" id="582851.GCA_900162665_01636"/>
<comment type="caution">
    <text evidence="2">The sequence shown here is derived from an EMBL/GenBank/DDBJ whole genome shotgun (WGS) entry which is preliminary data.</text>
</comment>
<evidence type="ECO:0000256" key="1">
    <source>
        <dbReference type="ARBA" id="ARBA00006479"/>
    </source>
</evidence>
<sequence>MNKYIAFDIGGTKVKHAVLLEDGTFIEKGAYSTRKSNLDQFLTDIMLTVQAYQNRFDIAGVAISMPGFVNIKTGYTEDAGAITILNGKNLKTLLEARLPYIIEMENDSNCVALAEKFNGNAVNCQDFICITIGTGVGGGIFLNNRIFHGHQFKAGEIGYMLTPGSQPGSETWSDNGATSSLIKSYKKQKGLGENKVIEGIDIFQEAESDTETNQLVEEWMERISFGIFNIAGTLNPEKILIGGGVSAREGFAQRIKNHLERQKEWEFIKVPIETCKHKNDAGMLGALKHFLTQRDMVK</sequence>
<comment type="similarity">
    <text evidence="1">Belongs to the ROK (NagC/XylR) family.</text>
</comment>
<dbReference type="SUPFAM" id="SSF53067">
    <property type="entry name" value="Actin-like ATPase domain"/>
    <property type="match status" value="1"/>
</dbReference>
<accession>A0A511ZQX8</accession>
<dbReference type="Pfam" id="PF00480">
    <property type="entry name" value="ROK"/>
    <property type="match status" value="1"/>
</dbReference>
<evidence type="ECO:0000313" key="3">
    <source>
        <dbReference type="Proteomes" id="UP000321558"/>
    </source>
</evidence>
<dbReference type="RefSeq" id="WP_147212710.1">
    <property type="nucleotide sequence ID" value="NZ_BJYM01000031.1"/>
</dbReference>
<protein>
    <submittedName>
        <fullName evidence="2">Transcriptional regulator</fullName>
    </submittedName>
</protein>
<dbReference type="Proteomes" id="UP000321558">
    <property type="component" value="Unassembled WGS sequence"/>
</dbReference>
<gene>
    <name evidence="2" type="primary">xylR_3</name>
    <name evidence="2" type="ORF">OSO01_45800</name>
</gene>
<organism evidence="2 3">
    <name type="scientific">Oceanobacillus sojae</name>
    <dbReference type="NCBI Taxonomy" id="582851"/>
    <lineage>
        <taxon>Bacteria</taxon>
        <taxon>Bacillati</taxon>
        <taxon>Bacillota</taxon>
        <taxon>Bacilli</taxon>
        <taxon>Bacillales</taxon>
        <taxon>Bacillaceae</taxon>
        <taxon>Oceanobacillus</taxon>
    </lineage>
</organism>
<dbReference type="Gene3D" id="3.30.420.40">
    <property type="match status" value="2"/>
</dbReference>
<dbReference type="InterPro" id="IPR000600">
    <property type="entry name" value="ROK"/>
</dbReference>
<dbReference type="PANTHER" id="PTHR18964:SF165">
    <property type="entry name" value="BETA-GLUCOSIDE KINASE"/>
    <property type="match status" value="1"/>
</dbReference>
<dbReference type="EMBL" id="BJYM01000031">
    <property type="protein sequence ID" value="GEN89841.1"/>
    <property type="molecule type" value="Genomic_DNA"/>
</dbReference>
<dbReference type="AlphaFoldDB" id="A0A511ZQX8"/>
<reference evidence="2 3" key="1">
    <citation type="submission" date="2019-07" db="EMBL/GenBank/DDBJ databases">
        <title>Whole genome shotgun sequence of Oceanobacillus sojae NBRC 105379.</title>
        <authorList>
            <person name="Hosoyama A."/>
            <person name="Uohara A."/>
            <person name="Ohji S."/>
            <person name="Ichikawa N."/>
        </authorList>
    </citation>
    <scope>NUCLEOTIDE SEQUENCE [LARGE SCALE GENOMIC DNA]</scope>
    <source>
        <strain evidence="2 3">NBRC 105379</strain>
    </source>
</reference>
<evidence type="ECO:0000313" key="2">
    <source>
        <dbReference type="EMBL" id="GEN89841.1"/>
    </source>
</evidence>
<dbReference type="PANTHER" id="PTHR18964">
    <property type="entry name" value="ROK (REPRESSOR, ORF, KINASE) FAMILY"/>
    <property type="match status" value="1"/>
</dbReference>